<protein>
    <submittedName>
        <fullName evidence="3">PilZ domain-containing protein</fullName>
    </submittedName>
</protein>
<organism evidence="3 4">
    <name type="scientific">Lysobacter soyae</name>
    <dbReference type="NCBI Taxonomy" id="2764185"/>
    <lineage>
        <taxon>Bacteria</taxon>
        <taxon>Pseudomonadati</taxon>
        <taxon>Pseudomonadota</taxon>
        <taxon>Gammaproteobacteria</taxon>
        <taxon>Lysobacterales</taxon>
        <taxon>Lysobacteraceae</taxon>
        <taxon>Lysobacter</taxon>
    </lineage>
</organism>
<evidence type="ECO:0000259" key="2">
    <source>
        <dbReference type="Pfam" id="PF07238"/>
    </source>
</evidence>
<keyword evidence="4" id="KW-1185">Reference proteome</keyword>
<evidence type="ECO:0000313" key="4">
    <source>
        <dbReference type="Proteomes" id="UP000824755"/>
    </source>
</evidence>
<gene>
    <name evidence="3" type="ORF">H8L67_02265</name>
</gene>
<feature type="region of interest" description="Disordered" evidence="1">
    <location>
        <begin position="1"/>
        <end position="20"/>
    </location>
</feature>
<proteinExistence type="predicted"/>
<evidence type="ECO:0000256" key="1">
    <source>
        <dbReference type="SAM" id="MobiDB-lite"/>
    </source>
</evidence>
<evidence type="ECO:0000313" key="3">
    <source>
        <dbReference type="EMBL" id="QYR53356.1"/>
    </source>
</evidence>
<name>A0ABX8WRA0_9GAMM</name>
<feature type="domain" description="PilZ" evidence="2">
    <location>
        <begin position="20"/>
        <end position="100"/>
    </location>
</feature>
<dbReference type="EMBL" id="CP080544">
    <property type="protein sequence ID" value="QYR53356.1"/>
    <property type="molecule type" value="Genomic_DNA"/>
</dbReference>
<sequence>MMQSEYRAAPRRDVAPGTDVVDTMTGHTVAQLHDLSSNGLRMSGSQLLKLEALYQLRFRLDEVHGDDGKLGSAIECAAQVLWVRADGVTGLYITGLRIILMNTQVVGSIDAWAKCNPQREQ</sequence>
<dbReference type="Proteomes" id="UP000824755">
    <property type="component" value="Chromosome"/>
</dbReference>
<accession>A0ABX8WRA0</accession>
<dbReference type="InterPro" id="IPR009875">
    <property type="entry name" value="PilZ_domain"/>
</dbReference>
<reference evidence="3 4" key="1">
    <citation type="submission" date="2021-08" db="EMBL/GenBank/DDBJ databases">
        <title>Lysobacter sp. strain CJ11 Genome sequencing and assembly.</title>
        <authorList>
            <person name="Kim I."/>
        </authorList>
    </citation>
    <scope>NUCLEOTIDE SEQUENCE [LARGE SCALE GENOMIC DNA]</scope>
    <source>
        <strain evidence="3 4">CJ11</strain>
    </source>
</reference>
<dbReference type="Pfam" id="PF07238">
    <property type="entry name" value="PilZ"/>
    <property type="match status" value="1"/>
</dbReference>